<evidence type="ECO:0000313" key="2">
    <source>
        <dbReference type="EMBL" id="OLP77221.1"/>
    </source>
</evidence>
<gene>
    <name evidence="2" type="ORF">AK812_SmicGene42742</name>
</gene>
<sequence length="118" mass="13014">MAFSWSWWLPSLDIFSYCQCQDEITVEPTVAKAGRLENIGEATDATEDAVSHSLEDLGPGLMQCIGSHLGDALLKIIASMCDPEIRPEVYLLSQCAPKDLAQRLHGADYHLREGCKGY</sequence>
<evidence type="ECO:0000313" key="3">
    <source>
        <dbReference type="Proteomes" id="UP000186817"/>
    </source>
</evidence>
<dbReference type="EMBL" id="LSRX01001816">
    <property type="protein sequence ID" value="OLP77221.1"/>
    <property type="molecule type" value="Genomic_DNA"/>
</dbReference>
<keyword evidence="3" id="KW-1185">Reference proteome</keyword>
<dbReference type="OrthoDB" id="406432at2759"/>
<accession>A0A1Q9C2T3</accession>
<dbReference type="AlphaFoldDB" id="A0A1Q9C2T3"/>
<dbReference type="Proteomes" id="UP000186817">
    <property type="component" value="Unassembled WGS sequence"/>
</dbReference>
<organism evidence="2 3">
    <name type="scientific">Symbiodinium microadriaticum</name>
    <name type="common">Dinoflagellate</name>
    <name type="synonym">Zooxanthella microadriatica</name>
    <dbReference type="NCBI Taxonomy" id="2951"/>
    <lineage>
        <taxon>Eukaryota</taxon>
        <taxon>Sar</taxon>
        <taxon>Alveolata</taxon>
        <taxon>Dinophyceae</taxon>
        <taxon>Suessiales</taxon>
        <taxon>Symbiodiniaceae</taxon>
        <taxon>Symbiodinium</taxon>
    </lineage>
</organism>
<name>A0A1Q9C2T3_SYMMI</name>
<protein>
    <submittedName>
        <fullName evidence="2">Uncharacterized protein</fullName>
    </submittedName>
</protein>
<feature type="signal peptide" evidence="1">
    <location>
        <begin position="1"/>
        <end position="20"/>
    </location>
</feature>
<proteinExistence type="predicted"/>
<comment type="caution">
    <text evidence="2">The sequence shown here is derived from an EMBL/GenBank/DDBJ whole genome shotgun (WGS) entry which is preliminary data.</text>
</comment>
<feature type="chain" id="PRO_5013000177" evidence="1">
    <location>
        <begin position="21"/>
        <end position="118"/>
    </location>
</feature>
<evidence type="ECO:0000256" key="1">
    <source>
        <dbReference type="SAM" id="SignalP"/>
    </source>
</evidence>
<keyword evidence="1" id="KW-0732">Signal</keyword>
<reference evidence="2 3" key="1">
    <citation type="submission" date="2016-02" db="EMBL/GenBank/DDBJ databases">
        <title>Genome analysis of coral dinoflagellate symbionts highlights evolutionary adaptations to a symbiotic lifestyle.</title>
        <authorList>
            <person name="Aranda M."/>
            <person name="Li Y."/>
            <person name="Liew Y.J."/>
            <person name="Baumgarten S."/>
            <person name="Simakov O."/>
            <person name="Wilson M."/>
            <person name="Piel J."/>
            <person name="Ashoor H."/>
            <person name="Bougouffa S."/>
            <person name="Bajic V.B."/>
            <person name="Ryu T."/>
            <person name="Ravasi T."/>
            <person name="Bayer T."/>
            <person name="Micklem G."/>
            <person name="Kim H."/>
            <person name="Bhak J."/>
            <person name="Lajeunesse T.C."/>
            <person name="Voolstra C.R."/>
        </authorList>
    </citation>
    <scope>NUCLEOTIDE SEQUENCE [LARGE SCALE GENOMIC DNA]</scope>
    <source>
        <strain evidence="2 3">CCMP2467</strain>
    </source>
</reference>